<dbReference type="Gene3D" id="1.10.760.10">
    <property type="entry name" value="Cytochrome c-like domain"/>
    <property type="match status" value="1"/>
</dbReference>
<dbReference type="InterPro" id="IPR036909">
    <property type="entry name" value="Cyt_c-like_dom_sf"/>
</dbReference>
<comment type="caution">
    <text evidence="7">The sequence shown here is derived from an EMBL/GenBank/DDBJ whole genome shotgun (WGS) entry which is preliminary data.</text>
</comment>
<dbReference type="SUPFAM" id="SSF46626">
    <property type="entry name" value="Cytochrome c"/>
    <property type="match status" value="1"/>
</dbReference>
<dbReference type="Proteomes" id="UP001165089">
    <property type="component" value="Unassembled WGS sequence"/>
</dbReference>
<feature type="signal peptide" evidence="5">
    <location>
        <begin position="1"/>
        <end position="22"/>
    </location>
</feature>
<dbReference type="RefSeq" id="WP_285726671.1">
    <property type="nucleotide sequence ID" value="NZ_BSDD01000005.1"/>
</dbReference>
<evidence type="ECO:0000259" key="6">
    <source>
        <dbReference type="PROSITE" id="PS51007"/>
    </source>
</evidence>
<accession>A0ABQ5Q9A4</accession>
<keyword evidence="2 4" id="KW-0479">Metal-binding</keyword>
<dbReference type="EMBL" id="BSDD01000005">
    <property type="protein sequence ID" value="GLH70931.1"/>
    <property type="molecule type" value="Genomic_DNA"/>
</dbReference>
<proteinExistence type="predicted"/>
<evidence type="ECO:0000256" key="2">
    <source>
        <dbReference type="ARBA" id="ARBA00022723"/>
    </source>
</evidence>
<keyword evidence="1 4" id="KW-0349">Heme</keyword>
<keyword evidence="3 4" id="KW-0408">Iron</keyword>
<keyword evidence="5" id="KW-0732">Signal</keyword>
<reference evidence="7 8" key="1">
    <citation type="journal article" date="2023" name="Antonie Van Leeuwenhoek">
        <title>Mesoterricola silvestris gen. nov., sp. nov., Mesoterricola sediminis sp. nov., Geothrix oryzae sp. nov., Geothrix edaphica sp. nov., Geothrix rubra sp. nov., and Geothrix limicola sp. nov., six novel members of Acidobacteriota isolated from soils.</title>
        <authorList>
            <person name="Itoh H."/>
            <person name="Sugisawa Y."/>
            <person name="Mise K."/>
            <person name="Xu Z."/>
            <person name="Kuniyasu M."/>
            <person name="Ushijima N."/>
            <person name="Kawano K."/>
            <person name="Kobayashi E."/>
            <person name="Shiratori Y."/>
            <person name="Masuda Y."/>
            <person name="Senoo K."/>
        </authorList>
    </citation>
    <scope>NUCLEOTIDE SEQUENCE [LARGE SCALE GENOMIC DNA]</scope>
    <source>
        <strain evidence="7 8">Red803</strain>
    </source>
</reference>
<sequence>MRNTLLSLLALAALAAPLSAQGSELKGKFFFKKTCKTCHVAGKPGKEVTPLTKTQAQWKAYFAADKHNKGKEKLGTGTDLKPEQMKDVMTFLIQHASDSPQPMTCGG</sequence>
<protein>
    <recommendedName>
        <fullName evidence="6">Cytochrome c domain-containing protein</fullName>
    </recommendedName>
</protein>
<evidence type="ECO:0000313" key="8">
    <source>
        <dbReference type="Proteomes" id="UP001165089"/>
    </source>
</evidence>
<evidence type="ECO:0000313" key="7">
    <source>
        <dbReference type="EMBL" id="GLH70931.1"/>
    </source>
</evidence>
<dbReference type="Pfam" id="PF00034">
    <property type="entry name" value="Cytochrom_C"/>
    <property type="match status" value="1"/>
</dbReference>
<gene>
    <name evidence="7" type="ORF">GETHPA_24640</name>
</gene>
<keyword evidence="8" id="KW-1185">Reference proteome</keyword>
<evidence type="ECO:0000256" key="5">
    <source>
        <dbReference type="SAM" id="SignalP"/>
    </source>
</evidence>
<dbReference type="InterPro" id="IPR009056">
    <property type="entry name" value="Cyt_c-like_dom"/>
</dbReference>
<feature type="domain" description="Cytochrome c" evidence="6">
    <location>
        <begin position="22"/>
        <end position="96"/>
    </location>
</feature>
<evidence type="ECO:0000256" key="3">
    <source>
        <dbReference type="ARBA" id="ARBA00023004"/>
    </source>
</evidence>
<evidence type="ECO:0000256" key="1">
    <source>
        <dbReference type="ARBA" id="ARBA00022617"/>
    </source>
</evidence>
<name>A0ABQ5Q9A4_9BACT</name>
<evidence type="ECO:0000256" key="4">
    <source>
        <dbReference type="PROSITE-ProRule" id="PRU00433"/>
    </source>
</evidence>
<dbReference type="PROSITE" id="PS51007">
    <property type="entry name" value="CYTC"/>
    <property type="match status" value="1"/>
</dbReference>
<organism evidence="7 8">
    <name type="scientific">Geothrix rubra</name>
    <dbReference type="NCBI Taxonomy" id="2927977"/>
    <lineage>
        <taxon>Bacteria</taxon>
        <taxon>Pseudomonadati</taxon>
        <taxon>Acidobacteriota</taxon>
        <taxon>Holophagae</taxon>
        <taxon>Holophagales</taxon>
        <taxon>Holophagaceae</taxon>
        <taxon>Geothrix</taxon>
    </lineage>
</organism>
<feature type="chain" id="PRO_5046614051" description="Cytochrome c domain-containing protein" evidence="5">
    <location>
        <begin position="23"/>
        <end position="107"/>
    </location>
</feature>